<keyword evidence="4 5" id="KW-0119">Carbohydrate metabolism</keyword>
<comment type="pathway">
    <text evidence="1 5">Carbohydrate metabolism; hexose metabolism.</text>
</comment>
<dbReference type="PANTHER" id="PTHR10091:SF0">
    <property type="entry name" value="GALACTOSE MUTAROTASE"/>
    <property type="match status" value="1"/>
</dbReference>
<dbReference type="Pfam" id="PF01263">
    <property type="entry name" value="Aldose_epim"/>
    <property type="match status" value="1"/>
</dbReference>
<dbReference type="InterPro" id="IPR014718">
    <property type="entry name" value="GH-type_carb-bd"/>
</dbReference>
<gene>
    <name evidence="6" type="ORF">L9G74_13895</name>
</gene>
<protein>
    <recommendedName>
        <fullName evidence="5">Aldose 1-epimerase</fullName>
        <ecNumber evidence="5">5.1.3.3</ecNumber>
    </recommendedName>
</protein>
<dbReference type="InterPro" id="IPR047215">
    <property type="entry name" value="Galactose_mutarotase-like"/>
</dbReference>
<dbReference type="PIRSF" id="PIRSF005096">
    <property type="entry name" value="GALM"/>
    <property type="match status" value="1"/>
</dbReference>
<comment type="caution">
    <text evidence="6">The sequence shown here is derived from an EMBL/GenBank/DDBJ whole genome shotgun (WGS) entry which is preliminary data.</text>
</comment>
<evidence type="ECO:0000256" key="1">
    <source>
        <dbReference type="ARBA" id="ARBA00005028"/>
    </source>
</evidence>
<evidence type="ECO:0000313" key="7">
    <source>
        <dbReference type="Proteomes" id="UP001201549"/>
    </source>
</evidence>
<keyword evidence="7" id="KW-1185">Reference proteome</keyword>
<name>A0ABT2FQQ6_9GAMM</name>
<dbReference type="InterPro" id="IPR008183">
    <property type="entry name" value="Aldose_1/G6P_1-epimerase"/>
</dbReference>
<evidence type="ECO:0000256" key="2">
    <source>
        <dbReference type="ARBA" id="ARBA00006206"/>
    </source>
</evidence>
<organism evidence="6 7">
    <name type="scientific">Shewanella electrica</name>
    <dbReference type="NCBI Taxonomy" id="515560"/>
    <lineage>
        <taxon>Bacteria</taxon>
        <taxon>Pseudomonadati</taxon>
        <taxon>Pseudomonadota</taxon>
        <taxon>Gammaproteobacteria</taxon>
        <taxon>Alteromonadales</taxon>
        <taxon>Shewanellaceae</taxon>
        <taxon>Shewanella</taxon>
    </lineage>
</organism>
<sequence length="340" mass="37687">MVRCTVLAPWQDPRGGEVERVRIDNGTLAIEVLSLGAIIRKLWVPDKLGNRANIVLGCDSVADYLAQSALLGGVAGRYSNRIKDGLISYQGQQYPLDTNLQGNCLHGGTEGFHRRQWHIGLLPDGVRLTMLSPDGDMGFPGNCRVQLDYRLVHNNLFVEFTAAPDKACPISLTQHSYFNLDGSDSIRTHTLQVWADKLLVPDERKLPIDVKSVAGTDFDLQQPQQISTILAKPALHGDGLDHCYQLPHARSALHKAAQLSTPLSGRRLTLYTNQPGMQVYTGNYIEGTMASHGQLLKTHQAMCLEPQMLPDSPNQPQLGDPWILPPALYHHISRYEFDCI</sequence>
<dbReference type="RefSeq" id="WP_238897016.1">
    <property type="nucleotide sequence ID" value="NZ_JAKOGG010000010.1"/>
</dbReference>
<proteinExistence type="inferred from homology"/>
<accession>A0ABT2FQQ6</accession>
<dbReference type="PANTHER" id="PTHR10091">
    <property type="entry name" value="ALDOSE-1-EPIMERASE"/>
    <property type="match status" value="1"/>
</dbReference>
<keyword evidence="3 5" id="KW-0413">Isomerase</keyword>
<evidence type="ECO:0000256" key="5">
    <source>
        <dbReference type="PIRNR" id="PIRNR005096"/>
    </source>
</evidence>
<dbReference type="NCBIfam" id="NF008277">
    <property type="entry name" value="PRK11055.1"/>
    <property type="match status" value="1"/>
</dbReference>
<reference evidence="6 7" key="1">
    <citation type="submission" date="2022-02" db="EMBL/GenBank/DDBJ databases">
        <authorList>
            <person name="Zhuang L."/>
        </authorList>
    </citation>
    <scope>NUCLEOTIDE SEQUENCE [LARGE SCALE GENOMIC DNA]</scope>
    <source>
        <strain evidence="6 7">C32</strain>
    </source>
</reference>
<comment type="catalytic activity">
    <reaction evidence="5">
        <text>alpha-D-glucose = beta-D-glucose</text>
        <dbReference type="Rhea" id="RHEA:10264"/>
        <dbReference type="ChEBI" id="CHEBI:15903"/>
        <dbReference type="ChEBI" id="CHEBI:17925"/>
        <dbReference type="EC" id="5.1.3.3"/>
    </reaction>
</comment>
<evidence type="ECO:0000256" key="4">
    <source>
        <dbReference type="ARBA" id="ARBA00023277"/>
    </source>
</evidence>
<dbReference type="InterPro" id="IPR015443">
    <property type="entry name" value="Aldose_1-epimerase"/>
</dbReference>
<dbReference type="CDD" id="cd09019">
    <property type="entry name" value="galactose_mutarotase_like"/>
    <property type="match status" value="1"/>
</dbReference>
<dbReference type="SUPFAM" id="SSF74650">
    <property type="entry name" value="Galactose mutarotase-like"/>
    <property type="match status" value="1"/>
</dbReference>
<comment type="similarity">
    <text evidence="2 5">Belongs to the aldose epimerase family.</text>
</comment>
<dbReference type="Proteomes" id="UP001201549">
    <property type="component" value="Unassembled WGS sequence"/>
</dbReference>
<dbReference type="Gene3D" id="2.70.98.10">
    <property type="match status" value="1"/>
</dbReference>
<dbReference type="EMBL" id="JAKOGG010000010">
    <property type="protein sequence ID" value="MCS4557539.1"/>
    <property type="molecule type" value="Genomic_DNA"/>
</dbReference>
<dbReference type="InterPro" id="IPR011013">
    <property type="entry name" value="Gal_mutarotase_sf_dom"/>
</dbReference>
<evidence type="ECO:0000313" key="6">
    <source>
        <dbReference type="EMBL" id="MCS4557539.1"/>
    </source>
</evidence>
<evidence type="ECO:0000256" key="3">
    <source>
        <dbReference type="ARBA" id="ARBA00023235"/>
    </source>
</evidence>
<reference evidence="7" key="2">
    <citation type="submission" date="2023-07" db="EMBL/GenBank/DDBJ databases">
        <title>Shewanella mangrovi sp. nov., an acetaldehyde- degrading bacterium isolated from mangrove sediment.</title>
        <authorList>
            <person name="Liu Y."/>
        </authorList>
    </citation>
    <scope>NUCLEOTIDE SEQUENCE [LARGE SCALE GENOMIC DNA]</scope>
    <source>
        <strain evidence="7">C32</strain>
    </source>
</reference>
<dbReference type="EC" id="5.1.3.3" evidence="5"/>